<dbReference type="InterPro" id="IPR001077">
    <property type="entry name" value="COMT_C"/>
</dbReference>
<dbReference type="GO" id="GO:0008171">
    <property type="term" value="F:O-methyltransferase activity"/>
    <property type="evidence" value="ECO:0007669"/>
    <property type="project" value="InterPro"/>
</dbReference>
<keyword evidence="7" id="KW-1185">Reference proteome</keyword>
<accession>A0AAD4GRW5</accession>
<comment type="caution">
    <text evidence="6">The sequence shown here is derived from an EMBL/GenBank/DDBJ whole genome shotgun (WGS) entry which is preliminary data.</text>
</comment>
<gene>
    <name evidence="6" type="ORF">FE257_010717</name>
</gene>
<keyword evidence="2" id="KW-0808">Transferase</keyword>
<dbReference type="PANTHER" id="PTHR43712:SF17">
    <property type="entry name" value="O-METHYLTRANSFERASE"/>
    <property type="match status" value="1"/>
</dbReference>
<dbReference type="SUPFAM" id="SSF46785">
    <property type="entry name" value="Winged helix' DNA-binding domain"/>
    <property type="match status" value="1"/>
</dbReference>
<evidence type="ECO:0000256" key="1">
    <source>
        <dbReference type="ARBA" id="ARBA00022603"/>
    </source>
</evidence>
<sequence>MAGPNASQTDDAVHHINNIDSIATVPSNTDAVPQILQDIALHGEEFTDVPGQSRLQLLKSARALVRTLETPKESIVRLCWAEPNLYSAIYTAISLGLFPMLSREGDSPKTVSQLGAWSGADPVLLGRILRHLAAMGTIEETGPDEYQHTNLSRSLATDKYGSGFSWIAQGVIPSIYQLPQYLQDSGLRNPTNPTDGPFQHALGTSLHWFAWAAKNPRLLTEFNHHMTAYHQGRPSWMDPDFFPVEERLVRGLKTPSDGETSVLLVDVAGGKGHDLEEFIRKHPHAPGQLILQELPSVIREIKDLNPIIVPMDYDFFTEQPIKGARGYFLHSILHNWSDENCQKILARVTEAMEPGYSKLLVNEVVIPDTGADWQETALDLMMMNMLSSQERKEAEWNRLFEAAGLKMIQVWRHANGIESLIECELR</sequence>
<protein>
    <recommendedName>
        <fullName evidence="8">O-methyltransferase domain-containing protein</fullName>
    </recommendedName>
</protein>
<dbReference type="InterPro" id="IPR016461">
    <property type="entry name" value="COMT-like"/>
</dbReference>
<dbReference type="InterPro" id="IPR012967">
    <property type="entry name" value="COMT_dimerisation"/>
</dbReference>
<proteinExistence type="predicted"/>
<dbReference type="Pfam" id="PF08100">
    <property type="entry name" value="Dimerisation"/>
    <property type="match status" value="1"/>
</dbReference>
<dbReference type="InterPro" id="IPR036388">
    <property type="entry name" value="WH-like_DNA-bd_sf"/>
</dbReference>
<feature type="domain" description="O-methyltransferase dimerisation" evidence="5">
    <location>
        <begin position="87"/>
        <end position="157"/>
    </location>
</feature>
<reference evidence="6" key="2">
    <citation type="submission" date="2020-02" db="EMBL/GenBank/DDBJ databases">
        <authorList>
            <person name="Gilchrist C.L.M."/>
            <person name="Chooi Y.-H."/>
        </authorList>
    </citation>
    <scope>NUCLEOTIDE SEQUENCE</scope>
    <source>
        <strain evidence="6">MST-FP2251</strain>
    </source>
</reference>
<dbReference type="Proteomes" id="UP001194746">
    <property type="component" value="Unassembled WGS sequence"/>
</dbReference>
<keyword evidence="3" id="KW-0949">S-adenosyl-L-methionine</keyword>
<dbReference type="EMBL" id="VCAU01000069">
    <property type="protein sequence ID" value="KAF9886976.1"/>
    <property type="molecule type" value="Genomic_DNA"/>
</dbReference>
<evidence type="ECO:0000313" key="7">
    <source>
        <dbReference type="Proteomes" id="UP001194746"/>
    </source>
</evidence>
<feature type="domain" description="O-methyltransferase C-terminal" evidence="4">
    <location>
        <begin position="263"/>
        <end position="405"/>
    </location>
</feature>
<evidence type="ECO:0000259" key="5">
    <source>
        <dbReference type="Pfam" id="PF08100"/>
    </source>
</evidence>
<dbReference type="Gene3D" id="1.10.10.10">
    <property type="entry name" value="Winged helix-like DNA-binding domain superfamily/Winged helix DNA-binding domain"/>
    <property type="match status" value="1"/>
</dbReference>
<name>A0AAD4GRW5_ASPNN</name>
<dbReference type="GO" id="GO:0044550">
    <property type="term" value="P:secondary metabolite biosynthetic process"/>
    <property type="evidence" value="ECO:0007669"/>
    <property type="project" value="UniProtKB-ARBA"/>
</dbReference>
<dbReference type="GO" id="GO:0046983">
    <property type="term" value="F:protein dimerization activity"/>
    <property type="evidence" value="ECO:0007669"/>
    <property type="project" value="InterPro"/>
</dbReference>
<dbReference type="SUPFAM" id="SSF53335">
    <property type="entry name" value="S-adenosyl-L-methionine-dependent methyltransferases"/>
    <property type="match status" value="1"/>
</dbReference>
<dbReference type="Gene3D" id="3.40.50.150">
    <property type="entry name" value="Vaccinia Virus protein VP39"/>
    <property type="match status" value="1"/>
</dbReference>
<evidence type="ECO:0000256" key="3">
    <source>
        <dbReference type="ARBA" id="ARBA00022691"/>
    </source>
</evidence>
<dbReference type="PANTHER" id="PTHR43712">
    <property type="entry name" value="PUTATIVE (AFU_ORTHOLOGUE AFUA_4G14580)-RELATED"/>
    <property type="match status" value="1"/>
</dbReference>
<evidence type="ECO:0008006" key="8">
    <source>
        <dbReference type="Google" id="ProtNLM"/>
    </source>
</evidence>
<dbReference type="PROSITE" id="PS51683">
    <property type="entry name" value="SAM_OMT_II"/>
    <property type="match status" value="1"/>
</dbReference>
<dbReference type="InterPro" id="IPR029063">
    <property type="entry name" value="SAM-dependent_MTases_sf"/>
</dbReference>
<dbReference type="Pfam" id="PF00891">
    <property type="entry name" value="Methyltransf_2"/>
    <property type="match status" value="1"/>
</dbReference>
<evidence type="ECO:0000313" key="6">
    <source>
        <dbReference type="EMBL" id="KAF9886976.1"/>
    </source>
</evidence>
<dbReference type="AlphaFoldDB" id="A0AAD4GRW5"/>
<reference evidence="6" key="1">
    <citation type="journal article" date="2019" name="Beilstein J. Org. Chem.">
        <title>Nanangenines: drimane sesquiterpenoids as the dominant metabolite cohort of a novel Australian fungus, Aspergillus nanangensis.</title>
        <authorList>
            <person name="Lacey H.J."/>
            <person name="Gilchrist C.L.M."/>
            <person name="Crombie A."/>
            <person name="Kalaitzis J.A."/>
            <person name="Vuong D."/>
            <person name="Rutledge P.J."/>
            <person name="Turner P."/>
            <person name="Pitt J.I."/>
            <person name="Lacey E."/>
            <person name="Chooi Y.H."/>
            <person name="Piggott A.M."/>
        </authorList>
    </citation>
    <scope>NUCLEOTIDE SEQUENCE</scope>
    <source>
        <strain evidence="6">MST-FP2251</strain>
    </source>
</reference>
<evidence type="ECO:0000256" key="2">
    <source>
        <dbReference type="ARBA" id="ARBA00022679"/>
    </source>
</evidence>
<keyword evidence="1" id="KW-0489">Methyltransferase</keyword>
<organism evidence="6 7">
    <name type="scientific">Aspergillus nanangensis</name>
    <dbReference type="NCBI Taxonomy" id="2582783"/>
    <lineage>
        <taxon>Eukaryota</taxon>
        <taxon>Fungi</taxon>
        <taxon>Dikarya</taxon>
        <taxon>Ascomycota</taxon>
        <taxon>Pezizomycotina</taxon>
        <taxon>Eurotiomycetes</taxon>
        <taxon>Eurotiomycetidae</taxon>
        <taxon>Eurotiales</taxon>
        <taxon>Aspergillaceae</taxon>
        <taxon>Aspergillus</taxon>
        <taxon>Aspergillus subgen. Circumdati</taxon>
    </lineage>
</organism>
<dbReference type="GO" id="GO:0032259">
    <property type="term" value="P:methylation"/>
    <property type="evidence" value="ECO:0007669"/>
    <property type="project" value="UniProtKB-KW"/>
</dbReference>
<evidence type="ECO:0000259" key="4">
    <source>
        <dbReference type="Pfam" id="PF00891"/>
    </source>
</evidence>
<dbReference type="InterPro" id="IPR036390">
    <property type="entry name" value="WH_DNA-bd_sf"/>
</dbReference>